<dbReference type="InterPro" id="IPR025885">
    <property type="entry name" value="PapC_N"/>
</dbReference>
<dbReference type="GO" id="GO:0009297">
    <property type="term" value="P:pilus assembly"/>
    <property type="evidence" value="ECO:0007669"/>
    <property type="project" value="InterPro"/>
</dbReference>
<dbReference type="Gene3D" id="3.10.20.410">
    <property type="match status" value="1"/>
</dbReference>
<dbReference type="STRING" id="50340.PF66_04051"/>
<dbReference type="PANTHER" id="PTHR30451:SF8">
    <property type="entry name" value="FIMBRIAL USHER PROTEIN"/>
    <property type="match status" value="1"/>
</dbReference>
<sequence>MRAPERRAGEGHGRCLPISRSAQWLIRGLGLVLLGFGEPVSAQKKEEAAEVEFDLSVLSGRGIDPAVADYFRLAPRFREGQQVVNLELNGDSLGLAKLHFDQEGQLCFTTALLDKAGLKPTATTAGRVLDQDCHDFLQAYPQARVSLRPHREEVALLVPTQALRGQRLDEGAYSRGGTAALLNYEVLAVDTRSQQRTERFLSAATEAGFNAGDWVVRSRQLHVAHDGKRQTEHLYAYAQRDLNAWQTTFQAGQISSAGPIFAGVPLSGVQFMPGGSLVGRAGHGVVVRGVAFDSSRVEVRQSGVLIHTTLVPQGPFSLAGLPLLGDSVDLEVRVIGETGGEQRFVVPAASFPGAASVPPGYHLALGRLREGDGDGADEPLLATGSGTWGLGRFGSLSSGLLASDDYRATGWAFDSRVWERVGLGLRSTLSQTTRHSLTGRQDSLSLSSPFVADIDLSLSATLRTAGYRDLFEVHSADRNNDSSLRLRRQYTTALGWSDAQLGGFSPGYSRNLMFDGRSSQRLHGLWSRDYRYASVNLSVDSSVGPREGRHASDPGLGMRLGVSIPLGGDRRIGSYVSRRGDRLNVGGDYRERVSDTLSYDLGLERDLDNRQQLTRANLSLLPRYTQVGLGATRNPSGTRYSGQLSGGVALHGGGLTFSPYAIQETFGVASVGELSGIRLATPQGPVWTDFSGQAVLPGLSAYRESQVEVDSRSLPRRVDLINGVKRLEAGRGSFNRVDFSVVSARRLLLKVTDENAEPLRQGALVSSVEGGLLTTVVGEGMVFLNDAEAGQRLSIRLAEHTHCVLTVELAEAVDNDRPYETATAVCRAI</sequence>
<evidence type="ECO:0000256" key="4">
    <source>
        <dbReference type="ARBA" id="ARBA00022452"/>
    </source>
</evidence>
<proteinExistence type="inferred from homology"/>
<reference evidence="10 11" key="1">
    <citation type="journal article" date="2015" name="PLoS ONE">
        <title>Rice-Infecting Pseudomonas Genomes Are Highly Accessorized and Harbor Multiple Putative Virulence Mechanisms to Cause Sheath Brown Rot.</title>
        <authorList>
            <person name="Quibod I.L."/>
            <person name="Grande G."/>
            <person name="Oreiro E.G."/>
            <person name="Borja F.N."/>
            <person name="Dossa G.S."/>
            <person name="Mauleon R."/>
            <person name="Cruz C.V."/>
            <person name="Oliva R."/>
        </authorList>
    </citation>
    <scope>NUCLEOTIDE SEQUENCE [LARGE SCALE GENOMIC DNA]</scope>
    <source>
        <strain evidence="10 11">IRRI 6609</strain>
    </source>
</reference>
<feature type="domain" description="PapC N-terminal" evidence="9">
    <location>
        <begin position="52"/>
        <end position="186"/>
    </location>
</feature>
<dbReference type="PATRIC" id="fig|50340.43.peg.1354"/>
<dbReference type="InterPro" id="IPR037224">
    <property type="entry name" value="PapC_N_sf"/>
</dbReference>
<protein>
    <submittedName>
        <fullName evidence="10">P pilus assembly protein, porin PapC</fullName>
    </submittedName>
</protein>
<evidence type="ECO:0000256" key="5">
    <source>
        <dbReference type="ARBA" id="ARBA00022692"/>
    </source>
</evidence>
<evidence type="ECO:0000256" key="8">
    <source>
        <dbReference type="ARBA" id="ARBA00023237"/>
    </source>
</evidence>
<dbReference type="RefSeq" id="WP_081009886.1">
    <property type="nucleotide sequence ID" value="NZ_JSYZ01000015.1"/>
</dbReference>
<keyword evidence="6" id="KW-0732">Signal</keyword>
<dbReference type="InterPro" id="IPR000015">
    <property type="entry name" value="Fimb_usher"/>
</dbReference>
<dbReference type="Gene3D" id="2.60.40.2070">
    <property type="match status" value="1"/>
</dbReference>
<dbReference type="InterPro" id="IPR043142">
    <property type="entry name" value="PapC-like_C_sf"/>
</dbReference>
<dbReference type="InterPro" id="IPR042186">
    <property type="entry name" value="FimD_plug_dom"/>
</dbReference>
<evidence type="ECO:0000256" key="6">
    <source>
        <dbReference type="ARBA" id="ARBA00022729"/>
    </source>
</evidence>
<dbReference type="SUPFAM" id="SSF141729">
    <property type="entry name" value="FimD N-terminal domain-like"/>
    <property type="match status" value="1"/>
</dbReference>
<dbReference type="Pfam" id="PF13954">
    <property type="entry name" value="PapC_N"/>
    <property type="match status" value="1"/>
</dbReference>
<evidence type="ECO:0000256" key="3">
    <source>
        <dbReference type="ARBA" id="ARBA00022448"/>
    </source>
</evidence>
<dbReference type="Gene3D" id="2.60.40.3110">
    <property type="match status" value="1"/>
</dbReference>
<evidence type="ECO:0000256" key="7">
    <source>
        <dbReference type="ARBA" id="ARBA00023136"/>
    </source>
</evidence>
<dbReference type="GO" id="GO:0015473">
    <property type="term" value="F:fimbrial usher porin activity"/>
    <property type="evidence" value="ECO:0007669"/>
    <property type="project" value="InterPro"/>
</dbReference>
<keyword evidence="8" id="KW-0998">Cell outer membrane</keyword>
<name>A0A0N0VJD5_9PSED</name>
<evidence type="ECO:0000256" key="2">
    <source>
        <dbReference type="ARBA" id="ARBA00008064"/>
    </source>
</evidence>
<evidence type="ECO:0000313" key="10">
    <source>
        <dbReference type="EMBL" id="KPA89603.1"/>
    </source>
</evidence>
<evidence type="ECO:0000313" key="11">
    <source>
        <dbReference type="Proteomes" id="UP000037931"/>
    </source>
</evidence>
<comment type="subcellular location">
    <subcellularLocation>
        <location evidence="1">Cell outer membrane</location>
        <topology evidence="1">Multi-pass membrane protein</topology>
    </subcellularLocation>
</comment>
<dbReference type="GO" id="GO:0009279">
    <property type="term" value="C:cell outer membrane"/>
    <property type="evidence" value="ECO:0007669"/>
    <property type="project" value="UniProtKB-SubCell"/>
</dbReference>
<dbReference type="PANTHER" id="PTHR30451">
    <property type="entry name" value="OUTER MEMBRANE USHER PROTEIN"/>
    <property type="match status" value="1"/>
</dbReference>
<comment type="similarity">
    <text evidence="2">Belongs to the fimbrial export usher family.</text>
</comment>
<keyword evidence="7" id="KW-0472">Membrane</keyword>
<comment type="caution">
    <text evidence="10">The sequence shown here is derived from an EMBL/GenBank/DDBJ whole genome shotgun (WGS) entry which is preliminary data.</text>
</comment>
<accession>A0A0N0VJD5</accession>
<keyword evidence="3" id="KW-0813">Transport</keyword>
<dbReference type="Gene3D" id="2.60.40.2610">
    <property type="entry name" value="Outer membrane usher protein FimD, plug domain"/>
    <property type="match status" value="1"/>
</dbReference>
<dbReference type="AlphaFoldDB" id="A0A0N0VJD5"/>
<keyword evidence="11" id="KW-1185">Reference proteome</keyword>
<gene>
    <name evidence="10" type="ORF">PF66_04051</name>
</gene>
<keyword evidence="4" id="KW-1134">Transmembrane beta strand</keyword>
<organism evidence="10 11">
    <name type="scientific">Pseudomonas asplenii</name>
    <dbReference type="NCBI Taxonomy" id="53407"/>
    <lineage>
        <taxon>Bacteria</taxon>
        <taxon>Pseudomonadati</taxon>
        <taxon>Pseudomonadota</taxon>
        <taxon>Gammaproteobacteria</taxon>
        <taxon>Pseudomonadales</taxon>
        <taxon>Pseudomonadaceae</taxon>
        <taxon>Pseudomonas</taxon>
    </lineage>
</organism>
<evidence type="ECO:0000259" key="9">
    <source>
        <dbReference type="Pfam" id="PF13954"/>
    </source>
</evidence>
<evidence type="ECO:0000256" key="1">
    <source>
        <dbReference type="ARBA" id="ARBA00004571"/>
    </source>
</evidence>
<keyword evidence="5" id="KW-0812">Transmembrane</keyword>
<dbReference type="EMBL" id="JSYZ01000015">
    <property type="protein sequence ID" value="KPA89603.1"/>
    <property type="molecule type" value="Genomic_DNA"/>
</dbReference>
<dbReference type="OrthoDB" id="6465993at2"/>
<dbReference type="Pfam" id="PF00577">
    <property type="entry name" value="Usher"/>
    <property type="match status" value="1"/>
</dbReference>
<dbReference type="Proteomes" id="UP000037931">
    <property type="component" value="Unassembled WGS sequence"/>
</dbReference>